<dbReference type="InterPro" id="IPR044925">
    <property type="entry name" value="His-Me_finger_sf"/>
</dbReference>
<dbReference type="SUPFAM" id="SSF54060">
    <property type="entry name" value="His-Me finger endonucleases"/>
    <property type="match status" value="1"/>
</dbReference>
<dbReference type="GO" id="GO:0071897">
    <property type="term" value="P:DNA biosynthetic process"/>
    <property type="evidence" value="ECO:0007669"/>
    <property type="project" value="UniProtKB-ARBA"/>
</dbReference>
<dbReference type="PANTHER" id="PTHR31511:SF12">
    <property type="entry name" value="RHO TERMINATION FACTOR N-TERMINAL DOMAIN-CONTAINING PROTEIN"/>
    <property type="match status" value="1"/>
</dbReference>
<protein>
    <recommendedName>
        <fullName evidence="3">DNA-directed DNA polymerase</fullName>
    </recommendedName>
</protein>
<evidence type="ECO:0000313" key="1">
    <source>
        <dbReference type="EMBL" id="CAH1107328.1"/>
    </source>
</evidence>
<evidence type="ECO:0000313" key="2">
    <source>
        <dbReference type="Proteomes" id="UP001153636"/>
    </source>
</evidence>
<dbReference type="GO" id="GO:0042575">
    <property type="term" value="C:DNA polymerase complex"/>
    <property type="evidence" value="ECO:0007669"/>
    <property type="project" value="UniProtKB-ARBA"/>
</dbReference>
<dbReference type="SUPFAM" id="SSF53098">
    <property type="entry name" value="Ribonuclease H-like"/>
    <property type="match status" value="1"/>
</dbReference>
<gene>
    <name evidence="1" type="ORF">PSYICH_LOCUS7907</name>
</gene>
<dbReference type="PANTHER" id="PTHR31511">
    <property type="entry name" value="PROTEIN CBG23764"/>
    <property type="match status" value="1"/>
</dbReference>
<dbReference type="InterPro" id="IPR012337">
    <property type="entry name" value="RNaseH-like_sf"/>
</dbReference>
<dbReference type="OrthoDB" id="6602337at2759"/>
<proteinExistence type="predicted"/>
<evidence type="ECO:0008006" key="3">
    <source>
        <dbReference type="Google" id="ProtNLM"/>
    </source>
</evidence>
<dbReference type="Proteomes" id="UP001153636">
    <property type="component" value="Chromosome 20"/>
</dbReference>
<keyword evidence="2" id="KW-1185">Reference proteome</keyword>
<sequence>MDPPNAIVDKVQTHLKDLKLHSAASIEFGLKLCNNAVRALNIHLKLAKSISEKQHITACHAKIKSFKASYQASRAIGFGDPQKTAKHNVKWDDSFSAFKNRVRTGVISNLQHIDPNLFLNDCVQLFCRRIKIALKKHESFKINTVFCGRFVIEKADEQIYEYKCFETPNSAVFRDTDLAKWFKTNVQQSIMGKLEDFQEQLSGWALESILNLQVNINKYNPLKGSSYIELPHQIKKKKACINIKNMDDACFAWAVTAALHPTSYGSHPDRVSSYPHYSSVLKLKGIQFPMTLNQIPNFSKQNNISVNVYTLRLCRNRYVTTPLRLAKEKKANHVNLLMIFNKYYDEYYNDWLENEDVGFDTHFVLIKNLSRLVSTQINEDGHKKYFCDRCFHCCYTAKGFEQHTMDCRKTIVCRHRMPKENDQVYFKHYKNKMKAPFMVYADLECVLRSTDDPKKYQKHVPCSIGYYLKCSYDDSLSFYRSYRGEDCMQWFTKELEQLAEDAETVFLCPYDMNITPEQEIKFQKATHCHICEKPFAQGDKKVRDHDHLIPENNYRGASHDTCNLGFIDSTTIPIVFHNLSGYDSHFIIKDIAVNWEGSVDVLPLTKEKYISFTKHVPENLIKFRFIDSFRFMNLGLEELASYLTEFPHMKMEFPELDDEHINLLRKKGVFPYDYLDSVNKFKQTTLPTHKEFYNKLCDENITEEQYTHAQNVWKKFNIKTLGDYSDLYLKTDILLLVEIFEQFRSSCHRTYGLDPAHYFTLPGYTWDCMLYKTNQKLDLLYDYDMQLFIEKGTRGGLSQVCGKRRAHANNKYLPNYNSTKPSKYLMYFDLNNQYGWAMSQYLPYGGFEWIHTNIDVTSIPDEGPEGYILEVDLKYPQHLHDLHKDLPFCPEKMAPQDAARTHVNDMIQGMKSHLSKEEKLLATLGDKKNYVIHYRYLKQALSRGLVLSKIHRVLKFNQSPWLKSYIDFNTELRKNAKNEFEKNLFKLMNNAVFGKTMENKRKHSRIVLVREYGGRYGAEARISSPLFKSATVFDENLIAVELHRSEVFFNKPTYVGMSILDLSKIVIYDFHYEYMLNNFQDCSIIYTDTDSLIYEIRDQDPYEMIKRDCYQYFDTSDYSENNIYGIPLVNKKIIGLMKDENKGAIMTDFIALRSKMYVLKLHKSPEDLRKERNRQQKSRCPDIERAMANFGVGKKIKGIKKSIVRNKITFEDYVECLEKWTEKRINQNLIRSDKHYVHSITQTKVALSPFDDKRYIIPGTYETLPWGHYLIRSTNDANYYLDHDDPMDEDPIF</sequence>
<organism evidence="1 2">
    <name type="scientific">Psylliodes chrysocephalus</name>
    <dbReference type="NCBI Taxonomy" id="3402493"/>
    <lineage>
        <taxon>Eukaryota</taxon>
        <taxon>Metazoa</taxon>
        <taxon>Ecdysozoa</taxon>
        <taxon>Arthropoda</taxon>
        <taxon>Hexapoda</taxon>
        <taxon>Insecta</taxon>
        <taxon>Pterygota</taxon>
        <taxon>Neoptera</taxon>
        <taxon>Endopterygota</taxon>
        <taxon>Coleoptera</taxon>
        <taxon>Polyphaga</taxon>
        <taxon>Cucujiformia</taxon>
        <taxon>Chrysomeloidea</taxon>
        <taxon>Chrysomelidae</taxon>
        <taxon>Galerucinae</taxon>
        <taxon>Alticini</taxon>
        <taxon>Psylliodes</taxon>
    </lineage>
</organism>
<dbReference type="InterPro" id="IPR043502">
    <property type="entry name" value="DNA/RNA_pol_sf"/>
</dbReference>
<reference evidence="1" key="1">
    <citation type="submission" date="2022-01" db="EMBL/GenBank/DDBJ databases">
        <authorList>
            <person name="King R."/>
        </authorList>
    </citation>
    <scope>NUCLEOTIDE SEQUENCE</scope>
</reference>
<dbReference type="SUPFAM" id="SSF56672">
    <property type="entry name" value="DNA/RNA polymerases"/>
    <property type="match status" value="1"/>
</dbReference>
<dbReference type="Gene3D" id="3.90.1600.10">
    <property type="entry name" value="Palm domain of DNA polymerase"/>
    <property type="match status" value="1"/>
</dbReference>
<name>A0A9P0GBN1_9CUCU</name>
<dbReference type="InterPro" id="IPR023211">
    <property type="entry name" value="DNA_pol_palm_dom_sf"/>
</dbReference>
<accession>A0A9P0GBN1</accession>
<dbReference type="EMBL" id="OV651832">
    <property type="protein sequence ID" value="CAH1107328.1"/>
    <property type="molecule type" value="Genomic_DNA"/>
</dbReference>